<keyword evidence="2" id="KW-1185">Reference proteome</keyword>
<comment type="caution">
    <text evidence="1">The sequence shown here is derived from an EMBL/GenBank/DDBJ whole genome shotgun (WGS) entry which is preliminary data.</text>
</comment>
<evidence type="ECO:0000313" key="1">
    <source>
        <dbReference type="EMBL" id="ERM80277.1"/>
    </source>
</evidence>
<proteinExistence type="predicted"/>
<accession>U5BWG8</accession>
<evidence type="ECO:0000313" key="2">
    <source>
        <dbReference type="Proteomes" id="UP000016843"/>
    </source>
</evidence>
<name>U5BWG8_9BACT</name>
<protein>
    <submittedName>
        <fullName evidence="1">Uncharacterized protein</fullName>
    </submittedName>
</protein>
<dbReference type="EMBL" id="AWXR01000121">
    <property type="protein sequence ID" value="ERM80277.1"/>
    <property type="molecule type" value="Genomic_DNA"/>
</dbReference>
<dbReference type="AlphaFoldDB" id="U5BWG8"/>
<gene>
    <name evidence="1" type="ORF">P872_22105</name>
</gene>
<reference evidence="1 2" key="1">
    <citation type="journal article" date="2013" name="Genome Announc.">
        <title>Draft Genome Sequence of the Psychrophilic and Alkaliphilic Rhodonellum psychrophilum Strain GCM71T.</title>
        <authorList>
            <person name="Hauptmann A.L."/>
            <person name="Glaring M.A."/>
            <person name="Hallin P.F."/>
            <person name="Prieme A."/>
            <person name="Stougaard P."/>
        </authorList>
    </citation>
    <scope>NUCLEOTIDE SEQUENCE [LARGE SCALE GENOMIC DNA]</scope>
    <source>
        <strain evidence="1 2">GCM71</strain>
    </source>
</reference>
<sequence length="47" mass="5427">MKVFTKQEACFAKTAKKTMVSNPDFKIKKTFAYSVRNLPLWVKTVSD</sequence>
<organism evidence="1 2">
    <name type="scientific">Rhodonellum psychrophilum GCM71 = DSM 17998</name>
    <dbReference type="NCBI Taxonomy" id="1123057"/>
    <lineage>
        <taxon>Bacteria</taxon>
        <taxon>Pseudomonadati</taxon>
        <taxon>Bacteroidota</taxon>
        <taxon>Cytophagia</taxon>
        <taxon>Cytophagales</taxon>
        <taxon>Cytophagaceae</taxon>
        <taxon>Rhodonellum</taxon>
    </lineage>
</organism>
<dbReference type="Proteomes" id="UP000016843">
    <property type="component" value="Unassembled WGS sequence"/>
</dbReference>